<reference evidence="1 2" key="2">
    <citation type="journal article" date="2022" name="Mol. Ecol. Resour.">
        <title>The genomes of chicory, endive, great burdock and yacon provide insights into Asteraceae paleo-polyploidization history and plant inulin production.</title>
        <authorList>
            <person name="Fan W."/>
            <person name="Wang S."/>
            <person name="Wang H."/>
            <person name="Wang A."/>
            <person name="Jiang F."/>
            <person name="Liu H."/>
            <person name="Zhao H."/>
            <person name="Xu D."/>
            <person name="Zhang Y."/>
        </authorList>
    </citation>
    <scope>NUCLEOTIDE SEQUENCE [LARGE SCALE GENOMIC DNA]</scope>
    <source>
        <strain evidence="2">cv. Punajuju</strain>
        <tissue evidence="1">Leaves</tissue>
    </source>
</reference>
<accession>A0ACB9CUP0</accession>
<sequence length="67" mass="7696">MKPILDSPQILEELRSGTGPDQKTKTESGSAQIVYKSLPILFKDPDYYNHYSLLKLSLLFGKKRFSY</sequence>
<reference evidence="2" key="1">
    <citation type="journal article" date="2022" name="Mol. Ecol. Resour.">
        <title>The genomes of chicory, endive, great burdock and yacon provide insights into Asteraceae palaeo-polyploidization history and plant inulin production.</title>
        <authorList>
            <person name="Fan W."/>
            <person name="Wang S."/>
            <person name="Wang H."/>
            <person name="Wang A."/>
            <person name="Jiang F."/>
            <person name="Liu H."/>
            <person name="Zhao H."/>
            <person name="Xu D."/>
            <person name="Zhang Y."/>
        </authorList>
    </citation>
    <scope>NUCLEOTIDE SEQUENCE [LARGE SCALE GENOMIC DNA]</scope>
    <source>
        <strain evidence="2">cv. Punajuju</strain>
    </source>
</reference>
<evidence type="ECO:0000313" key="2">
    <source>
        <dbReference type="Proteomes" id="UP001055811"/>
    </source>
</evidence>
<proteinExistence type="predicted"/>
<keyword evidence="2" id="KW-1185">Reference proteome</keyword>
<gene>
    <name evidence="1" type="ORF">L2E82_27814</name>
</gene>
<comment type="caution">
    <text evidence="1">The sequence shown here is derived from an EMBL/GenBank/DDBJ whole genome shotgun (WGS) entry which is preliminary data.</text>
</comment>
<name>A0ACB9CUP0_CICIN</name>
<dbReference type="Proteomes" id="UP001055811">
    <property type="component" value="Linkage Group LG05"/>
</dbReference>
<evidence type="ECO:0000313" key="1">
    <source>
        <dbReference type="EMBL" id="KAI3737802.1"/>
    </source>
</evidence>
<protein>
    <submittedName>
        <fullName evidence="1">Uncharacterized protein</fullName>
    </submittedName>
</protein>
<organism evidence="1 2">
    <name type="scientific">Cichorium intybus</name>
    <name type="common">Chicory</name>
    <dbReference type="NCBI Taxonomy" id="13427"/>
    <lineage>
        <taxon>Eukaryota</taxon>
        <taxon>Viridiplantae</taxon>
        <taxon>Streptophyta</taxon>
        <taxon>Embryophyta</taxon>
        <taxon>Tracheophyta</taxon>
        <taxon>Spermatophyta</taxon>
        <taxon>Magnoliopsida</taxon>
        <taxon>eudicotyledons</taxon>
        <taxon>Gunneridae</taxon>
        <taxon>Pentapetalae</taxon>
        <taxon>asterids</taxon>
        <taxon>campanulids</taxon>
        <taxon>Asterales</taxon>
        <taxon>Asteraceae</taxon>
        <taxon>Cichorioideae</taxon>
        <taxon>Cichorieae</taxon>
        <taxon>Cichoriinae</taxon>
        <taxon>Cichorium</taxon>
    </lineage>
</organism>
<dbReference type="EMBL" id="CM042013">
    <property type="protein sequence ID" value="KAI3737802.1"/>
    <property type="molecule type" value="Genomic_DNA"/>
</dbReference>